<protein>
    <submittedName>
        <fullName evidence="3">Uncharacterized protein</fullName>
    </submittedName>
</protein>
<name>A0A0B7AZA4_9EUPU</name>
<sequence>MRNIGECSVKLFVFDQWHMMGDVVNIPTLATFTSPCFSMTHLKLGGPESR</sequence>
<organism evidence="3">
    <name type="scientific">Arion vulgaris</name>
    <dbReference type="NCBI Taxonomy" id="1028688"/>
    <lineage>
        <taxon>Eukaryota</taxon>
        <taxon>Metazoa</taxon>
        <taxon>Spiralia</taxon>
        <taxon>Lophotrochozoa</taxon>
        <taxon>Mollusca</taxon>
        <taxon>Gastropoda</taxon>
        <taxon>Heterobranchia</taxon>
        <taxon>Euthyneura</taxon>
        <taxon>Panpulmonata</taxon>
        <taxon>Eupulmonata</taxon>
        <taxon>Stylommatophora</taxon>
        <taxon>Helicina</taxon>
        <taxon>Arionoidea</taxon>
        <taxon>Arionidae</taxon>
        <taxon>Arion</taxon>
    </lineage>
</organism>
<dbReference type="AlphaFoldDB" id="A0A0B7AZA4"/>
<evidence type="ECO:0000313" key="2">
    <source>
        <dbReference type="EMBL" id="CEK85390.1"/>
    </source>
</evidence>
<dbReference type="EMBL" id="HACG01038526">
    <property type="protein sequence ID" value="CEK85391.1"/>
    <property type="molecule type" value="Transcribed_RNA"/>
</dbReference>
<evidence type="ECO:0000313" key="3">
    <source>
        <dbReference type="EMBL" id="CEK85391.1"/>
    </source>
</evidence>
<accession>A0A0B7AZA4</accession>
<gene>
    <name evidence="3" type="primary">ORF147985</name>
    <name evidence="1" type="synonym">ORF147977</name>
    <name evidence="2" type="synonym">ORF147982</name>
</gene>
<evidence type="ECO:0000313" key="1">
    <source>
        <dbReference type="EMBL" id="CEK85389.1"/>
    </source>
</evidence>
<reference evidence="3" key="1">
    <citation type="submission" date="2014-12" db="EMBL/GenBank/DDBJ databases">
        <title>Insight into the proteome of Arion vulgaris.</title>
        <authorList>
            <person name="Aradska J."/>
            <person name="Bulat T."/>
            <person name="Smidak R."/>
            <person name="Sarate P."/>
            <person name="Gangsoo J."/>
            <person name="Sialana F."/>
            <person name="Bilban M."/>
            <person name="Lubec G."/>
        </authorList>
    </citation>
    <scope>NUCLEOTIDE SEQUENCE</scope>
    <source>
        <tissue evidence="3">Skin</tissue>
    </source>
</reference>
<dbReference type="EMBL" id="HACG01038524">
    <property type="protein sequence ID" value="CEK85389.1"/>
    <property type="molecule type" value="Transcribed_RNA"/>
</dbReference>
<dbReference type="EMBL" id="HACG01038525">
    <property type="protein sequence ID" value="CEK85390.1"/>
    <property type="molecule type" value="Transcribed_RNA"/>
</dbReference>
<proteinExistence type="predicted"/>